<reference evidence="1 2" key="1">
    <citation type="submission" date="2015-11" db="EMBL/GenBank/DDBJ databases">
        <title>Genomic analysis of 38 Legionella species identifies large and diverse effector repertoires.</title>
        <authorList>
            <person name="Burstein D."/>
            <person name="Amaro F."/>
            <person name="Zusman T."/>
            <person name="Lifshitz Z."/>
            <person name="Cohen O."/>
            <person name="Gilbert J.A."/>
            <person name="Pupko T."/>
            <person name="Shuman H.A."/>
            <person name="Segal G."/>
        </authorList>
    </citation>
    <scope>NUCLEOTIDE SEQUENCE [LARGE SCALE GENOMIC DNA]</scope>
    <source>
        <strain evidence="1 2">ATCC 51914</strain>
    </source>
</reference>
<keyword evidence="2" id="KW-1185">Reference proteome</keyword>
<dbReference type="PATRIC" id="fig|66969.6.peg.1239"/>
<accession>A0A0W1AGC9</accession>
<sequence>MPIFTNKELELIDKASKGLVQTVNSSKFVKSALEMSYIRPIAIDKAIETAIYSASRVSSQEAEKRWKLVLVLCGLSQSGHKPSNKLVEKVFTYAINHAAATNNWEFVIALCNLAAPAHQPRKEIINTALEIALTVAESYEDEGIRKQSSIAWSAVEAIARIQAPATMPDKSLSENALEQLANVPKKRIDKKFEALTIEREWIKVLNYFVQDQQDKPSQKAMNFALITAASDGQWEVFKSLSSFQQPDKKTAGEILQVAARKGTLEIVRLLCNLDEQNKTNIHYINNAISISKNEGNSETESYLCCEKIRQTNSNIDPLLLTKKILQDFVNHIFTISSLFGGEARAVKKILSKVKSATVKETTEDERDQIIVDAVSSLKALQGRSKQLNACIDYIDSHCNKMSTNPSLSFSL</sequence>
<dbReference type="Proteomes" id="UP000054729">
    <property type="component" value="Unassembled WGS sequence"/>
</dbReference>
<dbReference type="AlphaFoldDB" id="A0A0W1AGC9"/>
<dbReference type="RefSeq" id="WP_028378567.1">
    <property type="nucleotide sequence ID" value="NZ_CAAAIQ010000008.1"/>
</dbReference>
<dbReference type="OrthoDB" id="5653758at2"/>
<protein>
    <recommendedName>
        <fullName evidence="3">Ankyrin repeats (3 copies)</fullName>
    </recommendedName>
</protein>
<evidence type="ECO:0008006" key="3">
    <source>
        <dbReference type="Google" id="ProtNLM"/>
    </source>
</evidence>
<dbReference type="EMBL" id="LNZB01000031">
    <property type="protein sequence ID" value="KTD80429.1"/>
    <property type="molecule type" value="Genomic_DNA"/>
</dbReference>
<organism evidence="1 2">
    <name type="scientific">Legionella waltersii</name>
    <dbReference type="NCBI Taxonomy" id="66969"/>
    <lineage>
        <taxon>Bacteria</taxon>
        <taxon>Pseudomonadati</taxon>
        <taxon>Pseudomonadota</taxon>
        <taxon>Gammaproteobacteria</taxon>
        <taxon>Legionellales</taxon>
        <taxon>Legionellaceae</taxon>
        <taxon>Legionella</taxon>
    </lineage>
</organism>
<evidence type="ECO:0000313" key="2">
    <source>
        <dbReference type="Proteomes" id="UP000054729"/>
    </source>
</evidence>
<comment type="caution">
    <text evidence="1">The sequence shown here is derived from an EMBL/GenBank/DDBJ whole genome shotgun (WGS) entry which is preliminary data.</text>
</comment>
<dbReference type="SUPFAM" id="SSF140860">
    <property type="entry name" value="Pseudo ankyrin repeat-like"/>
    <property type="match status" value="1"/>
</dbReference>
<evidence type="ECO:0000313" key="1">
    <source>
        <dbReference type="EMBL" id="KTD80429.1"/>
    </source>
</evidence>
<gene>
    <name evidence="1" type="ORF">Lwal_1126</name>
</gene>
<name>A0A0W1AGC9_9GAMM</name>
<proteinExistence type="predicted"/>